<dbReference type="Gene3D" id="3.40.50.300">
    <property type="entry name" value="P-loop containing nucleotide triphosphate hydrolases"/>
    <property type="match status" value="1"/>
</dbReference>
<dbReference type="InterPro" id="IPR000157">
    <property type="entry name" value="TIR_dom"/>
</dbReference>
<evidence type="ECO:0000256" key="3">
    <source>
        <dbReference type="ARBA" id="ARBA00023027"/>
    </source>
</evidence>
<dbReference type="PANTHER" id="PTHR11017:SF305">
    <property type="entry name" value="TMV RESISTANCE PROTEIN N-LIKE"/>
    <property type="match status" value="1"/>
</dbReference>
<evidence type="ECO:0000256" key="2">
    <source>
        <dbReference type="ARBA" id="ARBA00022737"/>
    </source>
</evidence>
<keyword evidence="6" id="KW-1185">Reference proteome</keyword>
<dbReference type="PANTHER" id="PTHR11017">
    <property type="entry name" value="LEUCINE-RICH REPEAT-CONTAINING PROTEIN"/>
    <property type="match status" value="1"/>
</dbReference>
<dbReference type="InterPro" id="IPR027417">
    <property type="entry name" value="P-loop_NTPase"/>
</dbReference>
<dbReference type="AlphaFoldDB" id="A0AA38WA29"/>
<dbReference type="InterPro" id="IPR058192">
    <property type="entry name" value="WHD_ROQ1-like"/>
</dbReference>
<dbReference type="Pfam" id="PF00931">
    <property type="entry name" value="NB-ARC"/>
    <property type="match status" value="1"/>
</dbReference>
<dbReference type="Gene3D" id="1.10.8.430">
    <property type="entry name" value="Helical domain of apoptotic protease-activating factors"/>
    <property type="match status" value="1"/>
</dbReference>
<dbReference type="Proteomes" id="UP001172457">
    <property type="component" value="Chromosome 4"/>
</dbReference>
<dbReference type="GO" id="GO:0007165">
    <property type="term" value="P:signal transduction"/>
    <property type="evidence" value="ECO:0007669"/>
    <property type="project" value="InterPro"/>
</dbReference>
<evidence type="ECO:0000259" key="4">
    <source>
        <dbReference type="PROSITE" id="PS50104"/>
    </source>
</evidence>
<feature type="domain" description="TIR" evidence="4">
    <location>
        <begin position="9"/>
        <end position="179"/>
    </location>
</feature>
<keyword evidence="2" id="KW-0677">Repeat</keyword>
<keyword evidence="3" id="KW-0520">NAD</keyword>
<gene>
    <name evidence="5" type="ORF">OSB04_016737</name>
</gene>
<comment type="caution">
    <text evidence="5">The sequence shown here is derived from an EMBL/GenBank/DDBJ whole genome shotgun (WGS) entry which is preliminary data.</text>
</comment>
<proteinExistence type="predicted"/>
<accession>A0AA38WA29</accession>
<reference evidence="5" key="1">
    <citation type="submission" date="2023-03" db="EMBL/GenBank/DDBJ databases">
        <title>Chromosome-scale reference genome and RAD-based genetic map of yellow starthistle (Centaurea solstitialis) reveal putative structural variation and QTLs associated with invader traits.</title>
        <authorList>
            <person name="Reatini B."/>
            <person name="Cang F.A."/>
            <person name="Jiang Q."/>
            <person name="Mckibben M.T.W."/>
            <person name="Barker M.S."/>
            <person name="Rieseberg L.H."/>
            <person name="Dlugosch K.M."/>
        </authorList>
    </citation>
    <scope>NUCLEOTIDE SEQUENCE</scope>
    <source>
        <strain evidence="5">CAN-66</strain>
        <tissue evidence="5">Leaf</tissue>
    </source>
</reference>
<dbReference type="EMBL" id="JARYMX010000004">
    <property type="protein sequence ID" value="KAJ9552692.1"/>
    <property type="molecule type" value="Genomic_DNA"/>
</dbReference>
<name>A0AA38WA29_9ASTR</name>
<dbReference type="PRINTS" id="PR00364">
    <property type="entry name" value="DISEASERSIST"/>
</dbReference>
<keyword evidence="1" id="KW-0433">Leucine-rich repeat</keyword>
<dbReference type="InterPro" id="IPR002182">
    <property type="entry name" value="NB-ARC"/>
</dbReference>
<dbReference type="GO" id="GO:0006952">
    <property type="term" value="P:defense response"/>
    <property type="evidence" value="ECO:0007669"/>
    <property type="project" value="InterPro"/>
</dbReference>
<dbReference type="Pfam" id="PF23282">
    <property type="entry name" value="WHD_ROQ1"/>
    <property type="match status" value="1"/>
</dbReference>
<evidence type="ECO:0000256" key="1">
    <source>
        <dbReference type="ARBA" id="ARBA00022614"/>
    </source>
</evidence>
<evidence type="ECO:0000313" key="5">
    <source>
        <dbReference type="EMBL" id="KAJ9552692.1"/>
    </source>
</evidence>
<protein>
    <recommendedName>
        <fullName evidence="4">TIR domain-containing protein</fullName>
    </recommendedName>
</protein>
<dbReference type="InterPro" id="IPR044974">
    <property type="entry name" value="Disease_R_plants"/>
</dbReference>
<dbReference type="GO" id="GO:0043531">
    <property type="term" value="F:ADP binding"/>
    <property type="evidence" value="ECO:0007669"/>
    <property type="project" value="InterPro"/>
</dbReference>
<dbReference type="FunFam" id="3.40.50.10140:FF:000007">
    <property type="entry name" value="Disease resistance protein (TIR-NBS-LRR class)"/>
    <property type="match status" value="1"/>
</dbReference>
<dbReference type="SUPFAM" id="SSF52540">
    <property type="entry name" value="P-loop containing nucleoside triphosphate hydrolases"/>
    <property type="match status" value="1"/>
</dbReference>
<dbReference type="PROSITE" id="PS50104">
    <property type="entry name" value="TIR"/>
    <property type="match status" value="1"/>
</dbReference>
<organism evidence="5 6">
    <name type="scientific">Centaurea solstitialis</name>
    <name type="common">yellow star-thistle</name>
    <dbReference type="NCBI Taxonomy" id="347529"/>
    <lineage>
        <taxon>Eukaryota</taxon>
        <taxon>Viridiplantae</taxon>
        <taxon>Streptophyta</taxon>
        <taxon>Embryophyta</taxon>
        <taxon>Tracheophyta</taxon>
        <taxon>Spermatophyta</taxon>
        <taxon>Magnoliopsida</taxon>
        <taxon>eudicotyledons</taxon>
        <taxon>Gunneridae</taxon>
        <taxon>Pentapetalae</taxon>
        <taxon>asterids</taxon>
        <taxon>campanulids</taxon>
        <taxon>Asterales</taxon>
        <taxon>Asteraceae</taxon>
        <taxon>Carduoideae</taxon>
        <taxon>Cardueae</taxon>
        <taxon>Centaureinae</taxon>
        <taxon>Centaurea</taxon>
    </lineage>
</organism>
<dbReference type="InterPro" id="IPR035897">
    <property type="entry name" value="Toll_tir_struct_dom_sf"/>
</dbReference>
<dbReference type="SUPFAM" id="SSF52200">
    <property type="entry name" value="Toll/Interleukin receptor TIR domain"/>
    <property type="match status" value="1"/>
</dbReference>
<evidence type="ECO:0000313" key="6">
    <source>
        <dbReference type="Proteomes" id="UP001172457"/>
    </source>
</evidence>
<dbReference type="SMART" id="SM00255">
    <property type="entry name" value="TIR"/>
    <property type="match status" value="1"/>
</dbReference>
<dbReference type="Pfam" id="PF01582">
    <property type="entry name" value="TIR"/>
    <property type="match status" value="1"/>
</dbReference>
<dbReference type="Gene3D" id="3.40.50.10140">
    <property type="entry name" value="Toll/interleukin-1 receptor homology (TIR) domain"/>
    <property type="match status" value="1"/>
</dbReference>
<dbReference type="InterPro" id="IPR042197">
    <property type="entry name" value="Apaf_helical"/>
</dbReference>
<sequence length="586" mass="66947">MEPSSPAHCDYHVFLSFRGGDIRENFIHHLYTTLCNAGLHTFLHDHDVQKGPQIEAEIGRTIQESMMSVIVFSRGYASSKWCLDELVRIVERKNSDNNYKVFPIFYNVDPTEVGNEKGSYKEVFGKYEESGGHSKEKIDQWKVALKEVSKLAGKVLHDEYNRHEAELIQTIVKEVGTILKRAFLAVASYTVGVESRVKDINRWLKDPTDVGIGVICGMGGIGKTTIAKVAYNFNFADFETCSFLANIREASNEQNGLLHLRNQLLLDICKGEKPKIYNTDETIVEIQNALCTKKILVILDDVDQIEHVDALIGAGDLFLKGSKIIITARERLPCHQKHKTFRIKELDDHESLQLFCWHAFSEDHPMEGYLELSERVVRYCEGVPLALQVMGSSLFGRNLDFWESALENLKAITDEQVCKIVEMSYKALHEDHDKQLFLMIAWSYVGKDIDDAVKVLEEYDFYSKVGMRTLMDKYLIRVDKENKIVMHPLVHEMATTIIHQETVDSPVKHDFYNSAAAKSESVTCQGSLLYKNDKCGKRKHLDDNEDELLTINEERSSSLIKRLCLGFFSLFENATRITKQLTRGER</sequence>